<accession>A0ACB9UY41</accession>
<name>A0ACB9UY41_9CETA</name>
<comment type="caution">
    <text evidence="1">The sequence shown here is derived from an EMBL/GenBank/DDBJ whole genome shotgun (WGS) entry which is preliminary data.</text>
</comment>
<reference evidence="1" key="1">
    <citation type="submission" date="2022-03" db="EMBL/GenBank/DDBJ databases">
        <title>Genomic analyses of argali, domestic sheep and their hybrids provide insights into chromosomal evolution, heterosis and genetic basis of agronomic traits.</title>
        <authorList>
            <person name="Li M."/>
        </authorList>
    </citation>
    <scope>NUCLEOTIDE SEQUENCE</scope>
    <source>
        <strain evidence="1">F1 hybrid</strain>
    </source>
</reference>
<dbReference type="Proteomes" id="UP001057279">
    <property type="component" value="Linkage Group LG09"/>
</dbReference>
<dbReference type="EMBL" id="CM043034">
    <property type="protein sequence ID" value="KAI4582105.1"/>
    <property type="molecule type" value="Genomic_DNA"/>
</dbReference>
<protein>
    <submittedName>
        <fullName evidence="1">Uncharacterized protein</fullName>
    </submittedName>
</protein>
<organism evidence="1 2">
    <name type="scientific">Ovis ammon polii x Ovis aries</name>
    <dbReference type="NCBI Taxonomy" id="2918886"/>
    <lineage>
        <taxon>Eukaryota</taxon>
        <taxon>Metazoa</taxon>
        <taxon>Chordata</taxon>
        <taxon>Craniata</taxon>
        <taxon>Vertebrata</taxon>
        <taxon>Euteleostomi</taxon>
        <taxon>Mammalia</taxon>
        <taxon>Eutheria</taxon>
        <taxon>Laurasiatheria</taxon>
        <taxon>Artiodactyla</taxon>
        <taxon>Ruminantia</taxon>
        <taxon>Pecora</taxon>
        <taxon>Bovidae</taxon>
        <taxon>Caprinae</taxon>
        <taxon>Ovis</taxon>
    </lineage>
</organism>
<sequence>MLLVRLWSSEPAAALPSEVVPDVLRERSEHFGGRRSQTRMLVPQELQALKVSFSRRIACLGSLNTSNHDEQQLAMSENVNRLYPVYLFGGLKEIMYEKQQAQ</sequence>
<keyword evidence="2" id="KW-1185">Reference proteome</keyword>
<gene>
    <name evidence="1" type="ORF">MJG53_009630</name>
</gene>
<evidence type="ECO:0000313" key="1">
    <source>
        <dbReference type="EMBL" id="KAI4582105.1"/>
    </source>
</evidence>
<evidence type="ECO:0000313" key="2">
    <source>
        <dbReference type="Proteomes" id="UP001057279"/>
    </source>
</evidence>
<proteinExistence type="predicted"/>